<dbReference type="SMART" id="SM00507">
    <property type="entry name" value="HNHc"/>
    <property type="match status" value="1"/>
</dbReference>
<keyword evidence="3" id="KW-1185">Reference proteome</keyword>
<reference evidence="2 3" key="1">
    <citation type="submission" date="2020-04" db="EMBL/GenBank/DDBJ databases">
        <title>Pseudomonas crami sp. nov., a novel proteolytic bacterial species isolated from cream.</title>
        <authorList>
            <person name="Hofmann K."/>
            <person name="Woller A."/>
            <person name="Huptas C."/>
            <person name="Wenning M."/>
            <person name="Scherer S."/>
            <person name="Doll E.V."/>
        </authorList>
    </citation>
    <scope>NUCLEOTIDE SEQUENCE [LARGE SCALE GENOMIC DNA]</scope>
    <source>
        <strain evidence="2 3">WS 5096</strain>
    </source>
</reference>
<evidence type="ECO:0000313" key="3">
    <source>
        <dbReference type="Proteomes" id="UP000534677"/>
    </source>
</evidence>
<dbReference type="GO" id="GO:0004519">
    <property type="term" value="F:endonuclease activity"/>
    <property type="evidence" value="ECO:0007669"/>
    <property type="project" value="UniProtKB-KW"/>
</dbReference>
<organism evidence="2 3">
    <name type="scientific">Pseudomonas cremoris</name>
    <dbReference type="NCBI Taxonomy" id="2724178"/>
    <lineage>
        <taxon>Bacteria</taxon>
        <taxon>Pseudomonadati</taxon>
        <taxon>Pseudomonadota</taxon>
        <taxon>Gammaproteobacteria</taxon>
        <taxon>Pseudomonadales</taxon>
        <taxon>Pseudomonadaceae</taxon>
        <taxon>Pseudomonas</taxon>
    </lineage>
</organism>
<keyword evidence="2" id="KW-0378">Hydrolase</keyword>
<dbReference type="RefSeq" id="WP_185710765.1">
    <property type="nucleotide sequence ID" value="NZ_JAAXCZ010000026.1"/>
</dbReference>
<feature type="domain" description="HNH nuclease" evidence="1">
    <location>
        <begin position="6"/>
        <end position="67"/>
    </location>
</feature>
<dbReference type="Gene3D" id="1.10.30.50">
    <property type="match status" value="1"/>
</dbReference>
<evidence type="ECO:0000313" key="2">
    <source>
        <dbReference type="EMBL" id="MBC2385314.1"/>
    </source>
</evidence>
<evidence type="ECO:0000259" key="1">
    <source>
        <dbReference type="SMART" id="SM00507"/>
    </source>
</evidence>
<dbReference type="CDD" id="cd00085">
    <property type="entry name" value="HNHc"/>
    <property type="match status" value="1"/>
</dbReference>
<keyword evidence="2" id="KW-0540">Nuclease</keyword>
<gene>
    <name evidence="2" type="ORF">HF209_30630</name>
</gene>
<keyword evidence="2" id="KW-0255">Endonuclease</keyword>
<comment type="caution">
    <text evidence="2">The sequence shown here is derived from an EMBL/GenBank/DDBJ whole genome shotgun (WGS) entry which is preliminary data.</text>
</comment>
<dbReference type="EMBL" id="JAAXCZ010000026">
    <property type="protein sequence ID" value="MBC2385314.1"/>
    <property type="molecule type" value="Genomic_DNA"/>
</dbReference>
<name>A0ABR6TH54_9PSED</name>
<dbReference type="Proteomes" id="UP000534677">
    <property type="component" value="Unassembled WGS sequence"/>
</dbReference>
<protein>
    <submittedName>
        <fullName evidence="2">HNH endonuclease</fullName>
    </submittedName>
</protein>
<accession>A0ABR6TH54</accession>
<dbReference type="InterPro" id="IPR003615">
    <property type="entry name" value="HNH_nuc"/>
</dbReference>
<sequence length="126" mass="14164">MRLTKKQRIELHAKFAGRCAYCGCELGDRWHADHFEPVIRLADERVAEQPANHAMGNMMPACAPCNISKGRQTLEGWRQWLSGHINSLNSYTPIYRIAKAYGLIVETGKPVVFHFETVGSLTHGQA</sequence>
<proteinExistence type="predicted"/>